<dbReference type="Proteomes" id="UP000007266">
    <property type="component" value="Unassembled WGS sequence"/>
</dbReference>
<reference evidence="1 2" key="1">
    <citation type="journal article" date="2008" name="Nature">
        <title>The genome of the model beetle and pest Tribolium castaneum.</title>
        <authorList>
            <consortium name="Tribolium Genome Sequencing Consortium"/>
            <person name="Richards S."/>
            <person name="Gibbs R.A."/>
            <person name="Weinstock G.M."/>
            <person name="Brown S.J."/>
            <person name="Denell R."/>
            <person name="Beeman R.W."/>
            <person name="Gibbs R."/>
            <person name="Beeman R.W."/>
            <person name="Brown S.J."/>
            <person name="Bucher G."/>
            <person name="Friedrich M."/>
            <person name="Grimmelikhuijzen C.J."/>
            <person name="Klingler M."/>
            <person name="Lorenzen M."/>
            <person name="Richards S."/>
            <person name="Roth S."/>
            <person name="Schroder R."/>
            <person name="Tautz D."/>
            <person name="Zdobnov E.M."/>
            <person name="Muzny D."/>
            <person name="Gibbs R.A."/>
            <person name="Weinstock G.M."/>
            <person name="Attaway T."/>
            <person name="Bell S."/>
            <person name="Buhay C.J."/>
            <person name="Chandrabose M.N."/>
            <person name="Chavez D."/>
            <person name="Clerk-Blankenburg K.P."/>
            <person name="Cree A."/>
            <person name="Dao M."/>
            <person name="Davis C."/>
            <person name="Chacko J."/>
            <person name="Dinh H."/>
            <person name="Dugan-Rocha S."/>
            <person name="Fowler G."/>
            <person name="Garner T.T."/>
            <person name="Garnes J."/>
            <person name="Gnirke A."/>
            <person name="Hawes A."/>
            <person name="Hernandez J."/>
            <person name="Hines S."/>
            <person name="Holder M."/>
            <person name="Hume J."/>
            <person name="Jhangiani S.N."/>
            <person name="Joshi V."/>
            <person name="Khan Z.M."/>
            <person name="Jackson L."/>
            <person name="Kovar C."/>
            <person name="Kowis A."/>
            <person name="Lee S."/>
            <person name="Lewis L.R."/>
            <person name="Margolis J."/>
            <person name="Morgan M."/>
            <person name="Nazareth L.V."/>
            <person name="Nguyen N."/>
            <person name="Okwuonu G."/>
            <person name="Parker D."/>
            <person name="Richards S."/>
            <person name="Ruiz S.J."/>
            <person name="Santibanez J."/>
            <person name="Savard J."/>
            <person name="Scherer S.E."/>
            <person name="Schneider B."/>
            <person name="Sodergren E."/>
            <person name="Tautz D."/>
            <person name="Vattahil S."/>
            <person name="Villasana D."/>
            <person name="White C.S."/>
            <person name="Wright R."/>
            <person name="Park Y."/>
            <person name="Beeman R.W."/>
            <person name="Lord J."/>
            <person name="Oppert B."/>
            <person name="Lorenzen M."/>
            <person name="Brown S."/>
            <person name="Wang L."/>
            <person name="Savard J."/>
            <person name="Tautz D."/>
            <person name="Richards S."/>
            <person name="Weinstock G."/>
            <person name="Gibbs R.A."/>
            <person name="Liu Y."/>
            <person name="Worley K."/>
            <person name="Weinstock G."/>
            <person name="Elsik C.G."/>
            <person name="Reese J.T."/>
            <person name="Elhaik E."/>
            <person name="Landan G."/>
            <person name="Graur D."/>
            <person name="Arensburger P."/>
            <person name="Atkinson P."/>
            <person name="Beeman R.W."/>
            <person name="Beidler J."/>
            <person name="Brown S.J."/>
            <person name="Demuth J.P."/>
            <person name="Drury D.W."/>
            <person name="Du Y.Z."/>
            <person name="Fujiwara H."/>
            <person name="Lorenzen M."/>
            <person name="Maselli V."/>
            <person name="Osanai M."/>
            <person name="Park Y."/>
            <person name="Robertson H.M."/>
            <person name="Tu Z."/>
            <person name="Wang J.J."/>
            <person name="Wang S."/>
            <person name="Richards S."/>
            <person name="Song H."/>
            <person name="Zhang L."/>
            <person name="Sodergren E."/>
            <person name="Werner D."/>
            <person name="Stanke M."/>
            <person name="Morgenstern B."/>
            <person name="Solovyev V."/>
            <person name="Kosarev P."/>
            <person name="Brown G."/>
            <person name="Chen H.C."/>
            <person name="Ermolaeva O."/>
            <person name="Hlavina W."/>
            <person name="Kapustin Y."/>
            <person name="Kiryutin B."/>
            <person name="Kitts P."/>
            <person name="Maglott D."/>
            <person name="Pruitt K."/>
            <person name="Sapojnikov V."/>
            <person name="Souvorov A."/>
            <person name="Mackey A.J."/>
            <person name="Waterhouse R.M."/>
            <person name="Wyder S."/>
            <person name="Zdobnov E.M."/>
            <person name="Zdobnov E.M."/>
            <person name="Wyder S."/>
            <person name="Kriventseva E.V."/>
            <person name="Kadowaki T."/>
            <person name="Bork P."/>
            <person name="Aranda M."/>
            <person name="Bao R."/>
            <person name="Beermann A."/>
            <person name="Berns N."/>
            <person name="Bolognesi R."/>
            <person name="Bonneton F."/>
            <person name="Bopp D."/>
            <person name="Brown S.J."/>
            <person name="Bucher G."/>
            <person name="Butts T."/>
            <person name="Chaumot A."/>
            <person name="Denell R.E."/>
            <person name="Ferrier D.E."/>
            <person name="Friedrich M."/>
            <person name="Gordon C.M."/>
            <person name="Jindra M."/>
            <person name="Klingler M."/>
            <person name="Lan Q."/>
            <person name="Lattorff H.M."/>
            <person name="Laudet V."/>
            <person name="von Levetsow C."/>
            <person name="Liu Z."/>
            <person name="Lutz R."/>
            <person name="Lynch J.A."/>
            <person name="da Fonseca R.N."/>
            <person name="Posnien N."/>
            <person name="Reuter R."/>
            <person name="Roth S."/>
            <person name="Savard J."/>
            <person name="Schinko J.B."/>
            <person name="Schmitt C."/>
            <person name="Schoppmeier M."/>
            <person name="Schroder R."/>
            <person name="Shippy T.D."/>
            <person name="Simonnet F."/>
            <person name="Marques-Souza H."/>
            <person name="Tautz D."/>
            <person name="Tomoyasu Y."/>
            <person name="Trauner J."/>
            <person name="Van der Zee M."/>
            <person name="Vervoort M."/>
            <person name="Wittkopp N."/>
            <person name="Wimmer E.A."/>
            <person name="Yang X."/>
            <person name="Jones A.K."/>
            <person name="Sattelle D.B."/>
            <person name="Ebert P.R."/>
            <person name="Nelson D."/>
            <person name="Scott J.G."/>
            <person name="Beeman R.W."/>
            <person name="Muthukrishnan S."/>
            <person name="Kramer K.J."/>
            <person name="Arakane Y."/>
            <person name="Beeman R.W."/>
            <person name="Zhu Q."/>
            <person name="Hogenkamp D."/>
            <person name="Dixit R."/>
            <person name="Oppert B."/>
            <person name="Jiang H."/>
            <person name="Zou Z."/>
            <person name="Marshall J."/>
            <person name="Elpidina E."/>
            <person name="Vinokurov K."/>
            <person name="Oppert C."/>
            <person name="Zou Z."/>
            <person name="Evans J."/>
            <person name="Lu Z."/>
            <person name="Zhao P."/>
            <person name="Sumathipala N."/>
            <person name="Altincicek B."/>
            <person name="Vilcinskas A."/>
            <person name="Williams M."/>
            <person name="Hultmark D."/>
            <person name="Hetru C."/>
            <person name="Jiang H."/>
            <person name="Grimmelikhuijzen C.J."/>
            <person name="Hauser F."/>
            <person name="Cazzamali G."/>
            <person name="Williamson M."/>
            <person name="Park Y."/>
            <person name="Li B."/>
            <person name="Tanaka Y."/>
            <person name="Predel R."/>
            <person name="Neupert S."/>
            <person name="Schachtner J."/>
            <person name="Verleyen P."/>
            <person name="Raible F."/>
            <person name="Bork P."/>
            <person name="Friedrich M."/>
            <person name="Walden K.K."/>
            <person name="Robertson H.M."/>
            <person name="Angeli S."/>
            <person name="Foret S."/>
            <person name="Bucher G."/>
            <person name="Schuetz S."/>
            <person name="Maleszka R."/>
            <person name="Wimmer E.A."/>
            <person name="Beeman R.W."/>
            <person name="Lorenzen M."/>
            <person name="Tomoyasu Y."/>
            <person name="Miller S.C."/>
            <person name="Grossmann D."/>
            <person name="Bucher G."/>
        </authorList>
    </citation>
    <scope>NUCLEOTIDE SEQUENCE [LARGE SCALE GENOMIC DNA]</scope>
    <source>
        <strain evidence="1 2">Georgia GA2</strain>
    </source>
</reference>
<gene>
    <name evidence="1" type="primary">AUGUSTUS-3.0.2_31681</name>
    <name evidence="1" type="ORF">TcasGA2_TC031681</name>
</gene>
<protein>
    <submittedName>
        <fullName evidence="1">Uncharacterized protein</fullName>
    </submittedName>
</protein>
<keyword evidence="2" id="KW-1185">Reference proteome</keyword>
<dbReference type="EMBL" id="KQ973114">
    <property type="protein sequence ID" value="KXZ75652.1"/>
    <property type="molecule type" value="Genomic_DNA"/>
</dbReference>
<proteinExistence type="predicted"/>
<evidence type="ECO:0000313" key="2">
    <source>
        <dbReference type="Proteomes" id="UP000007266"/>
    </source>
</evidence>
<sequence>MRLISDLLVASVDINGICLDIIDILYTTFHAYYNY</sequence>
<name>A0A139W8P2_TRICA</name>
<accession>A0A139W8P2</accession>
<dbReference type="AlphaFoldDB" id="A0A139W8P2"/>
<organism evidence="1 2">
    <name type="scientific">Tribolium castaneum</name>
    <name type="common">Red flour beetle</name>
    <dbReference type="NCBI Taxonomy" id="7070"/>
    <lineage>
        <taxon>Eukaryota</taxon>
        <taxon>Metazoa</taxon>
        <taxon>Ecdysozoa</taxon>
        <taxon>Arthropoda</taxon>
        <taxon>Hexapoda</taxon>
        <taxon>Insecta</taxon>
        <taxon>Pterygota</taxon>
        <taxon>Neoptera</taxon>
        <taxon>Endopterygota</taxon>
        <taxon>Coleoptera</taxon>
        <taxon>Polyphaga</taxon>
        <taxon>Cucujiformia</taxon>
        <taxon>Tenebrionidae</taxon>
        <taxon>Tenebrionidae incertae sedis</taxon>
        <taxon>Tribolium</taxon>
    </lineage>
</organism>
<dbReference type="InParanoid" id="A0A139W8P2"/>
<evidence type="ECO:0000313" key="1">
    <source>
        <dbReference type="EMBL" id="KXZ75652.1"/>
    </source>
</evidence>
<reference evidence="1 2" key="2">
    <citation type="journal article" date="2010" name="Nucleic Acids Res.">
        <title>BeetleBase in 2010: revisions to provide comprehensive genomic information for Tribolium castaneum.</title>
        <authorList>
            <person name="Kim H.S."/>
            <person name="Murphy T."/>
            <person name="Xia J."/>
            <person name="Caragea D."/>
            <person name="Park Y."/>
            <person name="Beeman R.W."/>
            <person name="Lorenzen M.D."/>
            <person name="Butcher S."/>
            <person name="Manak J.R."/>
            <person name="Brown S.J."/>
        </authorList>
    </citation>
    <scope>NUCLEOTIDE SEQUENCE [LARGE SCALE GENOMIC DNA]</scope>
    <source>
        <strain evidence="1 2">Georgia GA2</strain>
    </source>
</reference>